<keyword evidence="12" id="KW-1185">Reference proteome</keyword>
<evidence type="ECO:0000256" key="5">
    <source>
        <dbReference type="ARBA" id="ARBA00022725"/>
    </source>
</evidence>
<organism evidence="11 12">
    <name type="scientific">Acromyrmex charruanus</name>
    <dbReference type="NCBI Taxonomy" id="2715315"/>
    <lineage>
        <taxon>Eukaryota</taxon>
        <taxon>Metazoa</taxon>
        <taxon>Ecdysozoa</taxon>
        <taxon>Arthropoda</taxon>
        <taxon>Hexapoda</taxon>
        <taxon>Insecta</taxon>
        <taxon>Pterygota</taxon>
        <taxon>Neoptera</taxon>
        <taxon>Endopterygota</taxon>
        <taxon>Hymenoptera</taxon>
        <taxon>Apocrita</taxon>
        <taxon>Aculeata</taxon>
        <taxon>Formicoidea</taxon>
        <taxon>Formicidae</taxon>
        <taxon>Myrmicinae</taxon>
        <taxon>Acromyrmex</taxon>
    </lineage>
</organism>
<feature type="transmembrane region" description="Helical" evidence="10">
    <location>
        <begin position="614"/>
        <end position="634"/>
    </location>
</feature>
<feature type="transmembrane region" description="Helical" evidence="10">
    <location>
        <begin position="175"/>
        <end position="192"/>
    </location>
</feature>
<evidence type="ECO:0000256" key="8">
    <source>
        <dbReference type="ARBA" id="ARBA00023170"/>
    </source>
</evidence>
<feature type="transmembrane region" description="Helical" evidence="10">
    <location>
        <begin position="1003"/>
        <end position="1020"/>
    </location>
</feature>
<feature type="transmembrane region" description="Helical" evidence="10">
    <location>
        <begin position="1234"/>
        <end position="1253"/>
    </location>
</feature>
<evidence type="ECO:0000256" key="7">
    <source>
        <dbReference type="ARBA" id="ARBA00023136"/>
    </source>
</evidence>
<keyword evidence="7 10" id="KW-0472">Membrane</keyword>
<keyword evidence="3" id="KW-0716">Sensory transduction</keyword>
<feature type="transmembrane region" description="Helical" evidence="10">
    <location>
        <begin position="64"/>
        <end position="83"/>
    </location>
</feature>
<feature type="transmembrane region" description="Helical" evidence="10">
    <location>
        <begin position="1727"/>
        <end position="1752"/>
    </location>
</feature>
<feature type="transmembrane region" description="Helical" evidence="10">
    <location>
        <begin position="761"/>
        <end position="785"/>
    </location>
</feature>
<feature type="transmembrane region" description="Helical" evidence="10">
    <location>
        <begin position="843"/>
        <end position="862"/>
    </location>
</feature>
<evidence type="ECO:0000313" key="12">
    <source>
        <dbReference type="Proteomes" id="UP000669903"/>
    </source>
</evidence>
<dbReference type="PANTHER" id="PTHR21137:SF35">
    <property type="entry name" value="ODORANT RECEPTOR 19A-RELATED"/>
    <property type="match status" value="1"/>
</dbReference>
<feature type="transmembrane region" description="Helical" evidence="10">
    <location>
        <begin position="448"/>
        <end position="475"/>
    </location>
</feature>
<feature type="transmembrane region" description="Helical" evidence="10">
    <location>
        <begin position="2327"/>
        <end position="2348"/>
    </location>
</feature>
<feature type="transmembrane region" description="Helical" evidence="10">
    <location>
        <begin position="1461"/>
        <end position="1479"/>
    </location>
</feature>
<evidence type="ECO:0000256" key="9">
    <source>
        <dbReference type="ARBA" id="ARBA00023224"/>
    </source>
</evidence>
<dbReference type="Proteomes" id="UP000669903">
    <property type="component" value="Unassembled WGS sequence"/>
</dbReference>
<evidence type="ECO:0000313" key="11">
    <source>
        <dbReference type="EMBL" id="KAG5331795.1"/>
    </source>
</evidence>
<feature type="transmembrane region" description="Helical" evidence="10">
    <location>
        <begin position="1526"/>
        <end position="1545"/>
    </location>
</feature>
<feature type="transmembrane region" description="Helical" evidence="10">
    <location>
        <begin position="370"/>
        <end position="398"/>
    </location>
</feature>
<dbReference type="GO" id="GO:0005549">
    <property type="term" value="F:odorant binding"/>
    <property type="evidence" value="ECO:0007669"/>
    <property type="project" value="InterPro"/>
</dbReference>
<feature type="transmembrane region" description="Helical" evidence="10">
    <location>
        <begin position="1154"/>
        <end position="1178"/>
    </location>
</feature>
<feature type="transmembrane region" description="Helical" evidence="10">
    <location>
        <begin position="1094"/>
        <end position="1114"/>
    </location>
</feature>
<reference evidence="11" key="1">
    <citation type="submission" date="2020-03" db="EMBL/GenBank/DDBJ databases">
        <title>Relaxed selection underlies rapid genomic changes in the transitions from sociality to social parasitism in ants.</title>
        <authorList>
            <person name="Bi X."/>
        </authorList>
    </citation>
    <scope>NUCLEOTIDE SEQUENCE</scope>
    <source>
        <strain evidence="11">BGI-DK2014a</strain>
        <tissue evidence="11">Whole body</tissue>
    </source>
</reference>
<dbReference type="Pfam" id="PF02949">
    <property type="entry name" value="7tm_6"/>
    <property type="match status" value="7"/>
</dbReference>
<feature type="transmembrane region" description="Helical" evidence="10">
    <location>
        <begin position="2164"/>
        <end position="2185"/>
    </location>
</feature>
<feature type="transmembrane region" description="Helical" evidence="10">
    <location>
        <begin position="1265"/>
        <end position="1285"/>
    </location>
</feature>
<dbReference type="GO" id="GO:0005886">
    <property type="term" value="C:plasma membrane"/>
    <property type="evidence" value="ECO:0007669"/>
    <property type="project" value="UniProtKB-SubCell"/>
</dbReference>
<keyword evidence="9" id="KW-0807">Transducer</keyword>
<feature type="transmembrane region" description="Helical" evidence="10">
    <location>
        <begin position="20"/>
        <end position="44"/>
    </location>
</feature>
<gene>
    <name evidence="11" type="primary">Or83a_1</name>
    <name evidence="11" type="ORF">G6Z76_0006724</name>
</gene>
<keyword evidence="8" id="KW-0675">Receptor</keyword>
<dbReference type="PANTHER" id="PTHR21137">
    <property type="entry name" value="ODORANT RECEPTOR"/>
    <property type="match status" value="1"/>
</dbReference>
<keyword evidence="6 10" id="KW-1133">Transmembrane helix</keyword>
<feature type="transmembrane region" description="Helical" evidence="10">
    <location>
        <begin position="1854"/>
        <end position="1878"/>
    </location>
</feature>
<feature type="transmembrane region" description="Helical" evidence="10">
    <location>
        <begin position="1040"/>
        <end position="1059"/>
    </location>
</feature>
<comment type="subcellular location">
    <subcellularLocation>
        <location evidence="1">Cell membrane</location>
        <topology evidence="1">Multi-pass membrane protein</topology>
    </subcellularLocation>
</comment>
<keyword evidence="2" id="KW-1003">Cell membrane</keyword>
<dbReference type="EMBL" id="JAANIC010005341">
    <property type="protein sequence ID" value="KAG5331795.1"/>
    <property type="molecule type" value="Genomic_DNA"/>
</dbReference>
<feature type="transmembrane region" description="Helical" evidence="10">
    <location>
        <begin position="874"/>
        <end position="894"/>
    </location>
</feature>
<feature type="transmembrane region" description="Helical" evidence="10">
    <location>
        <begin position="481"/>
        <end position="504"/>
    </location>
</feature>
<feature type="transmembrane region" description="Helical" evidence="10">
    <location>
        <begin position="118"/>
        <end position="139"/>
    </location>
</feature>
<dbReference type="GO" id="GO:0007165">
    <property type="term" value="P:signal transduction"/>
    <property type="evidence" value="ECO:0007669"/>
    <property type="project" value="UniProtKB-KW"/>
</dbReference>
<feature type="transmembrane region" description="Helical" evidence="10">
    <location>
        <begin position="1788"/>
        <end position="1810"/>
    </location>
</feature>
<dbReference type="InterPro" id="IPR004117">
    <property type="entry name" value="7tm6_olfct_rcpt"/>
</dbReference>
<feature type="transmembrane region" description="Helical" evidence="10">
    <location>
        <begin position="1922"/>
        <end position="1946"/>
    </location>
</feature>
<sequence>QMIRSTVSPMLKIGFQLFGIWPGVSYSTVHSMSIILSILIIQYFQYLYIFKHFKISEISNLNDSLNLTFTYGLTIFKLIYLWIRRQVFHQILVAMDNDWRECINIDKHLYIMTIKANLAHFISNSILSVSTIIAIPFFLGEYIIHSVFLTEDQNNTLRPLPMKIQLPFDTQQSPIFEIVFVTLFLHSIIIFSKSIVNAAYELTWYDIPSHQSKMLILIIMRSQKQLTISAGKMMDMSFETYTNHFKISEFSNLIDGLSLTLDYSLTFVKLVSLWIHRRVFHKILAAMDNDWRECINIDEHLNMMTIKATVSHFYSNAMLSFNGVAAVLYVLGDYAIRFVYTSKDHNDTLRQLPIKVLLPFETEQSPIFELLVAIMFLHIILVSLLVAVLNGLIFTLVLHVSGQIDIICQEFKNISENAFPYQSSAFTLGVLIKKHNKVYSFSENIEELFSFIALMQVVCKTLVICCLGFVIIISVHNEIDFYLFVKAAVAYIAVMIEIFIICFAGEYLSLKSKSVADTAYKSLWYDMPINQTKIISFVIMKSQRRLSITAGKMMDMSFEALTNDVRTIIVLLLTRKRRRGPIPCEIMRATSISTSVEIGLRFVGIWPGLQYGTITWFAYMMSLVFALYFQYVYIFDHLDINNISNLVDALSITLAYSLGFLKLFYDIVLMMEEDWSNDNIYDKSVSCIMASNANLSRRCSNVLISINATAAICYSVTNFLRLSTDFKEDLNISSRVLPVKMKFPFKIDLSPLFELLAVGQILHVVSIATLVGMMNCLIITLVLHVSGQIDILRRELLTICGNGISQRDSIVTSVRLVIIRHQKIITLSDNIEELYSDIALMQFLSNTVVICCIGFTIIASLVRDGVTVVILKSAIFYVAVTLEAFIFCFAGEYLSAKSKSVGDAVYEALWYNMTPAECRILLFVILRSQKRLTITAGNIVDLSLEGFTSASRSKIPFKGSSPKMNSKTDSLKILDGTVSRSIEIGLRVIGVWPNSSFTVLRRAFWMITFMMAQTFQYRYFVIHVRTDDLSHLMDGLSTTMSYSLLLLKLTIFWLNRRIFHDILTIMSQDRSECVTEWAIYSMSRTTDVSHRSSNLIIGLYSMSVFIYGTGVLVAHSDESDEQLAVQARELFLKMELPFESNASPTYELVMITQFFHQLSAATIVGVINALIVSLILHVGGQIDIMCRGLVEISSDDTFDLQTSTIKALIRRHQRIIALSADIETLFSYIALMQFLWNTLVICCLGFLIVTSIGDTQGSTMLIKSLFFYVVITLEAFIFCYAGEYLSDKGRMIGNAAYEIKWYKLNPTQSRILLLLILRSQRKLTITIGKFMELSLERFTTNEIDSTNIVCWSVQYGLRMIGVWPGTSCAILLKVLSISSMIVFQIFQYQHVIVHFEEEDLMILMDALSVTFAYTLLLIKMLIFAFNSRLLNEIITCMIKDWKECDISDEYTMTRIAYVSRWVSNIIICSHMTSVFLYAIGTIMKIKNENQTDVRELIIKMEIPFKIESTSVHVAVLVSQFIHQTSAAGMVGVINSLLIILVLHVCGQIDIIRQKLSEITQKNVERKNIEGGNENVVKDLIVRHQQIITFSKNIEDLYSNIAFVQFVSNTLVICCLGFLIVISIGTPGGSMMLVKSVFFYFVMSLEAFVYCFVGQHLSTKSEMIGDSVYESFWYELSPSQNRDIYIMIIRSQQHLTLTIGKVMELSLRQFANTFQYWYLIMHFGESNIFLLMDVISATLTYSLLFIKLIIIIFNVRLLDDIIVHMVEDWKKRDISDEYTMNRMAYVSRWFSNLIICSHAVSVFFYAMGTLLAHRNSNQTDARELILKMELPFEIETTSVYLTVLITQFVHQVSAASMLAVLNCLLLTLVLHACGQIDILRQKLSEITRKNTKQHMNDIAKILIIRHQKIISFSKNIETLFSNIALIQFVSITLVLCSLGFVIVTSIGVPGGSPMLVKSVFFYILVNMEAFIICFLGEYLSTKSKMIGDAAYEALWYELNPIQNRDILFIIVRSQKFLTLTIGKVAELSLKQFANSVITRWHYRAVKLICSGSMNNGIESENIVCRPIKFGLRLIGVWPGTSYAILRRVFCISSMVVFQIFQYWYVILRFGEEDLLLLIDVLSATMASFRYSLLNEIIAHTVVDWKELDVYDEYTMTRMAYISRRFSNFIIALYALSVFLYATGTLLRFENSNQTDTRELLLKMELPFEIKSTSVHIAVFVTQYVHQTGAASMVGVINSLLITLVLHMCGQIDILRQKLCEITQKDIKRDINNRILKMLIIRHQKIISFSKNIEDFFSNIALIQFVSNIMITCLLGFLISMGVPGGMPMLIKSMLFYIVISMEAFIYCFLGEYLSTKIIYYIFQSQEIGDAIYELLWYEMNPNQNQDILILMIRSQKHLTLTIGKVMDLSLKQFASMMKASASYVSVLYAMY</sequence>
<keyword evidence="4 10" id="KW-0812">Transmembrane</keyword>
<feature type="transmembrane region" description="Helical" evidence="10">
    <location>
        <begin position="1362"/>
        <end position="1386"/>
    </location>
</feature>
<dbReference type="GO" id="GO:0004984">
    <property type="term" value="F:olfactory receptor activity"/>
    <property type="evidence" value="ECO:0007669"/>
    <property type="project" value="InterPro"/>
</dbReference>
<feature type="transmembrane region" description="Helical" evidence="10">
    <location>
        <begin position="313"/>
        <end position="332"/>
    </location>
</feature>
<keyword evidence="5" id="KW-0552">Olfaction</keyword>
<feature type="transmembrane region" description="Helical" evidence="10">
    <location>
        <begin position="1600"/>
        <end position="1624"/>
    </location>
</feature>
<feature type="transmembrane region" description="Helical" evidence="10">
    <location>
        <begin position="646"/>
        <end position="665"/>
    </location>
</feature>
<feature type="transmembrane region" description="Helical" evidence="10">
    <location>
        <begin position="2228"/>
        <end position="2247"/>
    </location>
</feature>
<feature type="transmembrane region" description="Helical" evidence="10">
    <location>
        <begin position="1958"/>
        <end position="1978"/>
    </location>
</feature>
<proteinExistence type="predicted"/>
<feature type="transmembrane region" description="Helical" evidence="10">
    <location>
        <begin position="2298"/>
        <end position="2321"/>
    </location>
</feature>
<protein>
    <submittedName>
        <fullName evidence="11">OR83A protein</fullName>
    </submittedName>
</protein>
<evidence type="ECO:0000256" key="1">
    <source>
        <dbReference type="ARBA" id="ARBA00004651"/>
    </source>
</evidence>
<evidence type="ECO:0000256" key="4">
    <source>
        <dbReference type="ARBA" id="ARBA00022692"/>
    </source>
</evidence>
<evidence type="ECO:0000256" key="3">
    <source>
        <dbReference type="ARBA" id="ARBA00022606"/>
    </source>
</evidence>
<evidence type="ECO:0000256" key="2">
    <source>
        <dbReference type="ARBA" id="ARBA00022475"/>
    </source>
</evidence>
<feature type="transmembrane region" description="Helical" evidence="10">
    <location>
        <begin position="1406"/>
        <end position="1425"/>
    </location>
</feature>
<accession>A0A836JZH7</accession>
<feature type="non-terminal residue" evidence="11">
    <location>
        <position position="2430"/>
    </location>
</feature>
<evidence type="ECO:0000256" key="10">
    <source>
        <dbReference type="SAM" id="Phobius"/>
    </source>
</evidence>
<feature type="transmembrane region" description="Helical" evidence="10">
    <location>
        <begin position="1636"/>
        <end position="1652"/>
    </location>
</feature>
<name>A0A836JZH7_9HYME</name>
<evidence type="ECO:0000256" key="6">
    <source>
        <dbReference type="ARBA" id="ARBA00022989"/>
    </source>
</evidence>
<feature type="non-terminal residue" evidence="11">
    <location>
        <position position="1"/>
    </location>
</feature>
<comment type="caution">
    <text evidence="11">The sequence shown here is derived from an EMBL/GenBank/DDBJ whole genome shotgun (WGS) entry which is preliminary data.</text>
</comment>